<dbReference type="InterPro" id="IPR036291">
    <property type="entry name" value="NAD(P)-bd_dom_sf"/>
</dbReference>
<dbReference type="SUPFAM" id="SSF51735">
    <property type="entry name" value="NAD(P)-binding Rossmann-fold domains"/>
    <property type="match status" value="1"/>
</dbReference>
<sequence>MKWLFLDNGIKDRSLSIDPALRRIGIFDGGYTYCSYSTVRLAAAAVVRVLDNPDKTKNKVVHVQSFCVSQDEIKASLERVTRERWTPVSMGHPVYTPFLLDLAQRDHFEATKILAHLVGVAEGDYATESGLDMTELGMPMQMEPLDYVVRKALELESN</sequence>
<reference evidence="3" key="1">
    <citation type="submission" date="2023-06" db="EMBL/GenBank/DDBJ databases">
        <title>Genome-scale phylogeny and comparative genomics of the fungal order Sordariales.</title>
        <authorList>
            <consortium name="Lawrence Berkeley National Laboratory"/>
            <person name="Hensen N."/>
            <person name="Bonometti L."/>
            <person name="Westerberg I."/>
            <person name="Brannstrom I.O."/>
            <person name="Guillou S."/>
            <person name="Cros-Aarteil S."/>
            <person name="Calhoun S."/>
            <person name="Haridas S."/>
            <person name="Kuo A."/>
            <person name="Mondo S."/>
            <person name="Pangilinan J."/>
            <person name="Riley R."/>
            <person name="LaButti K."/>
            <person name="Andreopoulos B."/>
            <person name="Lipzen A."/>
            <person name="Chen C."/>
            <person name="Yanf M."/>
            <person name="Daum C."/>
            <person name="Ng V."/>
            <person name="Clum A."/>
            <person name="Steindorff A."/>
            <person name="Ohm R."/>
            <person name="Martin F."/>
            <person name="Silar P."/>
            <person name="Natvig D."/>
            <person name="Lalanne C."/>
            <person name="Gautier V."/>
            <person name="Ament-velasquez S.L."/>
            <person name="Kruys A."/>
            <person name="Hutchinson M.I."/>
            <person name="Powell A.J."/>
            <person name="Barry K."/>
            <person name="Miller A.N."/>
            <person name="Grigoriev I.V."/>
            <person name="Debuchy R."/>
            <person name="Gladieux P."/>
            <person name="Thoren M.H."/>
            <person name="Johannesson H."/>
        </authorList>
    </citation>
    <scope>NUCLEOTIDE SEQUENCE</scope>
    <source>
        <strain evidence="3">SMH2392-1A</strain>
    </source>
</reference>
<dbReference type="GO" id="GO:0016491">
    <property type="term" value="F:oxidoreductase activity"/>
    <property type="evidence" value="ECO:0007669"/>
    <property type="project" value="UniProtKB-KW"/>
</dbReference>
<evidence type="ECO:0000313" key="4">
    <source>
        <dbReference type="Proteomes" id="UP001172101"/>
    </source>
</evidence>
<name>A0AA40E8A2_9PEZI</name>
<evidence type="ECO:0000256" key="1">
    <source>
        <dbReference type="ARBA" id="ARBA00022857"/>
    </source>
</evidence>
<dbReference type="RefSeq" id="XP_060300541.1">
    <property type="nucleotide sequence ID" value="XM_060444911.1"/>
</dbReference>
<dbReference type="AlphaFoldDB" id="A0AA40E8A2"/>
<keyword evidence="2" id="KW-0560">Oxidoreductase</keyword>
<dbReference type="PANTHER" id="PTHR47706:SF9">
    <property type="entry name" value="NMRA-LIKE DOMAIN-CONTAINING PROTEIN-RELATED"/>
    <property type="match status" value="1"/>
</dbReference>
<keyword evidence="4" id="KW-1185">Reference proteome</keyword>
<dbReference type="Proteomes" id="UP001172101">
    <property type="component" value="Unassembled WGS sequence"/>
</dbReference>
<keyword evidence="1" id="KW-0521">NADP</keyword>
<evidence type="ECO:0000256" key="2">
    <source>
        <dbReference type="ARBA" id="ARBA00023002"/>
    </source>
</evidence>
<evidence type="ECO:0000313" key="3">
    <source>
        <dbReference type="EMBL" id="KAK0727686.1"/>
    </source>
</evidence>
<dbReference type="Gene3D" id="3.40.50.720">
    <property type="entry name" value="NAD(P)-binding Rossmann-like Domain"/>
    <property type="match status" value="1"/>
</dbReference>
<dbReference type="InterPro" id="IPR051609">
    <property type="entry name" value="NmrA/Isoflavone_reductase-like"/>
</dbReference>
<dbReference type="EMBL" id="JAUIRO010000002">
    <property type="protein sequence ID" value="KAK0727686.1"/>
    <property type="molecule type" value="Genomic_DNA"/>
</dbReference>
<dbReference type="PANTHER" id="PTHR47706">
    <property type="entry name" value="NMRA-LIKE FAMILY PROTEIN"/>
    <property type="match status" value="1"/>
</dbReference>
<dbReference type="GeneID" id="85328181"/>
<proteinExistence type="predicted"/>
<organism evidence="3 4">
    <name type="scientific">Lasiosphaeria miniovina</name>
    <dbReference type="NCBI Taxonomy" id="1954250"/>
    <lineage>
        <taxon>Eukaryota</taxon>
        <taxon>Fungi</taxon>
        <taxon>Dikarya</taxon>
        <taxon>Ascomycota</taxon>
        <taxon>Pezizomycotina</taxon>
        <taxon>Sordariomycetes</taxon>
        <taxon>Sordariomycetidae</taxon>
        <taxon>Sordariales</taxon>
        <taxon>Lasiosphaeriaceae</taxon>
        <taxon>Lasiosphaeria</taxon>
    </lineage>
</organism>
<comment type="caution">
    <text evidence="3">The sequence shown here is derived from an EMBL/GenBank/DDBJ whole genome shotgun (WGS) entry which is preliminary data.</text>
</comment>
<accession>A0AA40E8A2</accession>
<protein>
    <submittedName>
        <fullName evidence="3">Uncharacterized protein</fullName>
    </submittedName>
</protein>
<gene>
    <name evidence="3" type="ORF">B0T26DRAFT_747995</name>
</gene>